<evidence type="ECO:0000313" key="3">
    <source>
        <dbReference type="Proteomes" id="UP000461595"/>
    </source>
</evidence>
<feature type="transmembrane region" description="Helical" evidence="1">
    <location>
        <begin position="381"/>
        <end position="398"/>
    </location>
</feature>
<keyword evidence="1" id="KW-1133">Transmembrane helix</keyword>
<feature type="transmembrane region" description="Helical" evidence="1">
    <location>
        <begin position="9"/>
        <end position="27"/>
    </location>
</feature>
<dbReference type="InterPro" id="IPR018580">
    <property type="entry name" value="Uncharacterised_YfhO"/>
</dbReference>
<gene>
    <name evidence="2" type="ORF">E5983_00510</name>
</gene>
<dbReference type="Pfam" id="PF09586">
    <property type="entry name" value="YfhO"/>
    <property type="match status" value="1"/>
</dbReference>
<evidence type="ECO:0000256" key="1">
    <source>
        <dbReference type="SAM" id="Phobius"/>
    </source>
</evidence>
<dbReference type="PANTHER" id="PTHR38454:SF1">
    <property type="entry name" value="INTEGRAL MEMBRANE PROTEIN"/>
    <property type="match status" value="1"/>
</dbReference>
<accession>A0A7X3G6T4</accession>
<feature type="transmembrane region" description="Helical" evidence="1">
    <location>
        <begin position="134"/>
        <end position="151"/>
    </location>
</feature>
<dbReference type="PANTHER" id="PTHR38454">
    <property type="entry name" value="INTEGRAL MEMBRANE PROTEIN-RELATED"/>
    <property type="match status" value="1"/>
</dbReference>
<keyword evidence="1" id="KW-0812">Transmembrane</keyword>
<feature type="transmembrane region" description="Helical" evidence="1">
    <location>
        <begin position="353"/>
        <end position="369"/>
    </location>
</feature>
<sequence>MKDLLKRQSLAILSFILPALGMILLYYSQEIYWSSPKTALLGDGFHQYVIFDTALRDILHGKDSLFYSFTTGLGLNFYALSSYYLGSFFSPLVYFFDVKTMPNAVYLFTILKFACIGLSSFISIKGTFKQLKPYLALILSLCYSFMSFTVSQLEIKTWLDVFILVPLILYGLDKLIKQGKVGLYYVSLTVLLIQNYYFGYMLVIFLPLWYLVQLSWDFKRRLSSLTRFSLTSILAGTSSAIMLLPTFLDLRGHGESLTPIDRLLTEDSWYLDIFAKTLVGAFDTTKYGAIPMIYVGLIPLILSLCFFLLKSIRFHVKLSYGLLISFLITSFYLEGLDLFWQGFHAPNMFLHRYSWLFSVLLVFMAATVLERLEELQFKQVLLANLFLACGWGLTWYFSSKHYTYLDSTQFLLTFEFLGAYLLLFWAYKKAKLSPIFYTVAVSFFLIVEIGCNSFFQIQGIAGEWGFASLDSYQRGQTEILALKEQMSEGDYRAELTQVQTGNDTMKHGLNGISQFSSVRNRLTSGTLDVLGYKSSGSNLNLRYQNNTVLMDSLFGIRYLIGKNQPPRLGFTTIATANDYRLEENNWALPLAFLTQEIYEDIELSSLTLDNQRNLLHHLTGLDSPLFEEVPIYENNLKRNLKKDGDTPPQTSFVLQVPANQQLYLSLPNIQFPDDEDSNVQLQIDGNVYTYTLDNTFSFFDLGYFSEAKEVNLKLLFPGATKASYGQPHVYNIPQESLESLFSKLKENQPEVRIEGNKLNIQYQTDKTSSLFVTLPYDKGWKAYQDGKEIPIRQAQTGFMAIDLAKGSNTIQFVFVPQGFYASFWISFISLIAFLLYQRFLKTRAT</sequence>
<feature type="transmembrane region" description="Helical" evidence="1">
    <location>
        <begin position="196"/>
        <end position="216"/>
    </location>
</feature>
<feature type="transmembrane region" description="Helical" evidence="1">
    <location>
        <begin position="103"/>
        <end position="122"/>
    </location>
</feature>
<proteinExistence type="predicted"/>
<protein>
    <submittedName>
        <fullName evidence="2">YfhO family protein</fullName>
    </submittedName>
</protein>
<dbReference type="EMBL" id="WSRS01000002">
    <property type="protein sequence ID" value="MVX58156.1"/>
    <property type="molecule type" value="Genomic_DNA"/>
</dbReference>
<feature type="transmembrane region" description="Helical" evidence="1">
    <location>
        <begin position="818"/>
        <end position="836"/>
    </location>
</feature>
<organism evidence="2 3">
    <name type="scientific">Streptococcus danieliae</name>
    <dbReference type="NCBI Taxonomy" id="747656"/>
    <lineage>
        <taxon>Bacteria</taxon>
        <taxon>Bacillati</taxon>
        <taxon>Bacillota</taxon>
        <taxon>Bacilli</taxon>
        <taxon>Lactobacillales</taxon>
        <taxon>Streptococcaceae</taxon>
        <taxon>Streptococcus</taxon>
    </lineage>
</organism>
<dbReference type="Proteomes" id="UP000461595">
    <property type="component" value="Unassembled WGS sequence"/>
</dbReference>
<feature type="transmembrane region" description="Helical" evidence="1">
    <location>
        <begin position="75"/>
        <end position="96"/>
    </location>
</feature>
<feature type="transmembrane region" description="Helical" evidence="1">
    <location>
        <begin position="434"/>
        <end position="455"/>
    </location>
</feature>
<dbReference type="RefSeq" id="WP_160331989.1">
    <property type="nucleotide sequence ID" value="NZ_WSRS01000002.1"/>
</dbReference>
<reference evidence="2 3" key="1">
    <citation type="submission" date="2019-12" db="EMBL/GenBank/DDBJ databases">
        <title>Microbes associate with the intestines of laboratory mice.</title>
        <authorList>
            <person name="Navarre W."/>
            <person name="Wong E."/>
        </authorList>
    </citation>
    <scope>NUCLEOTIDE SEQUENCE [LARGE SCALE GENOMIC DNA]</scope>
    <source>
        <strain evidence="2 3">NM51_B2-22</strain>
    </source>
</reference>
<feature type="transmembrane region" description="Helical" evidence="1">
    <location>
        <begin position="410"/>
        <end position="427"/>
    </location>
</feature>
<feature type="transmembrane region" description="Helical" evidence="1">
    <location>
        <begin position="228"/>
        <end position="248"/>
    </location>
</feature>
<keyword evidence="1" id="KW-0472">Membrane</keyword>
<feature type="transmembrane region" description="Helical" evidence="1">
    <location>
        <begin position="287"/>
        <end position="309"/>
    </location>
</feature>
<comment type="caution">
    <text evidence="2">The sequence shown here is derived from an EMBL/GenBank/DDBJ whole genome shotgun (WGS) entry which is preliminary data.</text>
</comment>
<evidence type="ECO:0000313" key="2">
    <source>
        <dbReference type="EMBL" id="MVX58156.1"/>
    </source>
</evidence>
<name>A0A7X3G6T4_9STRE</name>
<dbReference type="OrthoDB" id="9815466at2"/>
<feature type="transmembrane region" description="Helical" evidence="1">
    <location>
        <begin position="316"/>
        <end position="333"/>
    </location>
</feature>
<dbReference type="AlphaFoldDB" id="A0A7X3G6T4"/>